<dbReference type="EMBL" id="VSRR010003829">
    <property type="protein sequence ID" value="MPC37599.1"/>
    <property type="molecule type" value="Genomic_DNA"/>
</dbReference>
<dbReference type="AlphaFoldDB" id="A0A5B7EX62"/>
<gene>
    <name evidence="2" type="ORF">E2C01_031087</name>
</gene>
<evidence type="ECO:0000256" key="1">
    <source>
        <dbReference type="SAM" id="MobiDB-lite"/>
    </source>
</evidence>
<sequence>MFYHGGVWSWRGLDALLYRSLKTAASGPRSCSTCVAAVWTRDKGLARREGGTQARPHSLRAPPPTPPSLTKMEIHPHSPTSTAPHWCGRQPSSSSTRYDPRPKVFH</sequence>
<evidence type="ECO:0000313" key="3">
    <source>
        <dbReference type="Proteomes" id="UP000324222"/>
    </source>
</evidence>
<name>A0A5B7EX62_PORTR</name>
<feature type="region of interest" description="Disordered" evidence="1">
    <location>
        <begin position="45"/>
        <end position="106"/>
    </location>
</feature>
<comment type="caution">
    <text evidence="2">The sequence shown here is derived from an EMBL/GenBank/DDBJ whole genome shotgun (WGS) entry which is preliminary data.</text>
</comment>
<protein>
    <submittedName>
        <fullName evidence="2">Uncharacterized protein</fullName>
    </submittedName>
</protein>
<organism evidence="2 3">
    <name type="scientific">Portunus trituberculatus</name>
    <name type="common">Swimming crab</name>
    <name type="synonym">Neptunus trituberculatus</name>
    <dbReference type="NCBI Taxonomy" id="210409"/>
    <lineage>
        <taxon>Eukaryota</taxon>
        <taxon>Metazoa</taxon>
        <taxon>Ecdysozoa</taxon>
        <taxon>Arthropoda</taxon>
        <taxon>Crustacea</taxon>
        <taxon>Multicrustacea</taxon>
        <taxon>Malacostraca</taxon>
        <taxon>Eumalacostraca</taxon>
        <taxon>Eucarida</taxon>
        <taxon>Decapoda</taxon>
        <taxon>Pleocyemata</taxon>
        <taxon>Brachyura</taxon>
        <taxon>Eubrachyura</taxon>
        <taxon>Portunoidea</taxon>
        <taxon>Portunidae</taxon>
        <taxon>Portuninae</taxon>
        <taxon>Portunus</taxon>
    </lineage>
</organism>
<proteinExistence type="predicted"/>
<keyword evidence="3" id="KW-1185">Reference proteome</keyword>
<accession>A0A5B7EX62</accession>
<dbReference type="Proteomes" id="UP000324222">
    <property type="component" value="Unassembled WGS sequence"/>
</dbReference>
<reference evidence="2 3" key="1">
    <citation type="submission" date="2019-05" db="EMBL/GenBank/DDBJ databases">
        <title>Another draft genome of Portunus trituberculatus and its Hox gene families provides insights of decapod evolution.</title>
        <authorList>
            <person name="Jeong J.-H."/>
            <person name="Song I."/>
            <person name="Kim S."/>
            <person name="Choi T."/>
            <person name="Kim D."/>
            <person name="Ryu S."/>
            <person name="Kim W."/>
        </authorList>
    </citation>
    <scope>NUCLEOTIDE SEQUENCE [LARGE SCALE GENOMIC DNA]</scope>
    <source>
        <tissue evidence="2">Muscle</tissue>
    </source>
</reference>
<evidence type="ECO:0000313" key="2">
    <source>
        <dbReference type="EMBL" id="MPC37599.1"/>
    </source>
</evidence>